<dbReference type="InterPro" id="IPR020631">
    <property type="entry name" value="THF_DH/CycHdrlase_NAD-bd_dom"/>
</dbReference>
<evidence type="ECO:0008006" key="12">
    <source>
        <dbReference type="Google" id="ProtNLM"/>
    </source>
</evidence>
<evidence type="ECO:0000259" key="9">
    <source>
        <dbReference type="Pfam" id="PF02882"/>
    </source>
</evidence>
<dbReference type="PROSITE" id="PS00767">
    <property type="entry name" value="THF_DHG_CYH_2"/>
    <property type="match status" value="1"/>
</dbReference>
<dbReference type="EMBL" id="CAMPGE010014111">
    <property type="protein sequence ID" value="CAI2372804.1"/>
    <property type="molecule type" value="Genomic_DNA"/>
</dbReference>
<dbReference type="PANTHER" id="PTHR48099">
    <property type="entry name" value="C-1-TETRAHYDROFOLATE SYNTHASE, CYTOPLASMIC-RELATED"/>
    <property type="match status" value="1"/>
</dbReference>
<evidence type="ECO:0000313" key="11">
    <source>
        <dbReference type="Proteomes" id="UP001295684"/>
    </source>
</evidence>
<feature type="domain" description="Tetrahydrofolate dehydrogenase/cyclohydrolase catalytic" evidence="8">
    <location>
        <begin position="46"/>
        <end position="165"/>
    </location>
</feature>
<sequence>MFARLLVPKEHSLKLFQRNLRLFSSKTCPHTGFTADAEKASNAQIIDGRKISNKIKSLLKKEIRYLRDTFAPSHSSRPKLGYVIVGDKPDSYLYVKMKKKVCKQVGIDTIGRNFNESCSQWEIEEYVKELNSDPSVSGILVQLPLPEKFNSTQICDLVSHEKDVDGIHPLNMGAMARHEEPFFTPCTPKGIICLIKSVCPVIKGKKATVIGRSNIVGMPISLLLQKEFATVTLCHTYTQNLKDEISTADIVVSATGCPYLVEGNFIKRGAIVIDVGTQFIEDQSRKSGKRLVGDINFQSVKTQAGYVTPVPGGVGPMTISMLMDNLVLAWKRSNFKHAKEEIEALEASKREFMFSGSISMDHNNFLE</sequence>
<dbReference type="InterPro" id="IPR000672">
    <property type="entry name" value="THF_DH/CycHdrlase"/>
</dbReference>
<dbReference type="Pfam" id="PF00763">
    <property type="entry name" value="THF_DHG_CYH"/>
    <property type="match status" value="1"/>
</dbReference>
<dbReference type="GO" id="GO:0035999">
    <property type="term" value="P:tetrahydrofolate interconversion"/>
    <property type="evidence" value="ECO:0007669"/>
    <property type="project" value="TreeGrafter"/>
</dbReference>
<dbReference type="PRINTS" id="PR00085">
    <property type="entry name" value="THFDHDRGNASE"/>
</dbReference>
<dbReference type="SUPFAM" id="SSF51735">
    <property type="entry name" value="NAD(P)-binding Rossmann-fold domains"/>
    <property type="match status" value="1"/>
</dbReference>
<dbReference type="InterPro" id="IPR036291">
    <property type="entry name" value="NAD(P)-bd_dom_sf"/>
</dbReference>
<evidence type="ECO:0000256" key="2">
    <source>
        <dbReference type="ARBA" id="ARBA00011738"/>
    </source>
</evidence>
<keyword evidence="5" id="KW-0521">NADP</keyword>
<proteinExistence type="inferred from homology"/>
<evidence type="ECO:0000256" key="6">
    <source>
        <dbReference type="ARBA" id="ARBA00023002"/>
    </source>
</evidence>
<evidence type="ECO:0000256" key="4">
    <source>
        <dbReference type="ARBA" id="ARBA00022801"/>
    </source>
</evidence>
<keyword evidence="7" id="KW-0511">Multifunctional enzyme</keyword>
<dbReference type="GO" id="GO:0004477">
    <property type="term" value="F:methenyltetrahydrofolate cyclohydrolase activity"/>
    <property type="evidence" value="ECO:0007669"/>
    <property type="project" value="TreeGrafter"/>
</dbReference>
<comment type="pathway">
    <text evidence="1">One-carbon metabolism; tetrahydrofolate interconversion.</text>
</comment>
<gene>
    <name evidence="10" type="ORF">ECRASSUSDP1_LOCUS14138</name>
</gene>
<evidence type="ECO:0000256" key="1">
    <source>
        <dbReference type="ARBA" id="ARBA00004777"/>
    </source>
</evidence>
<dbReference type="Gene3D" id="3.40.50.720">
    <property type="entry name" value="NAD(P)-binding Rossmann-like Domain"/>
    <property type="match status" value="1"/>
</dbReference>
<dbReference type="GO" id="GO:0004488">
    <property type="term" value="F:methylenetetrahydrofolate dehydrogenase (NADP+) activity"/>
    <property type="evidence" value="ECO:0007669"/>
    <property type="project" value="InterPro"/>
</dbReference>
<reference evidence="10" key="1">
    <citation type="submission" date="2023-07" db="EMBL/GenBank/DDBJ databases">
        <authorList>
            <consortium name="AG Swart"/>
            <person name="Singh M."/>
            <person name="Singh A."/>
            <person name="Seah K."/>
            <person name="Emmerich C."/>
        </authorList>
    </citation>
    <scope>NUCLEOTIDE SEQUENCE</scope>
    <source>
        <strain evidence="10">DP1</strain>
    </source>
</reference>
<dbReference type="PANTHER" id="PTHR48099:SF5">
    <property type="entry name" value="C-1-TETRAHYDROFOLATE SYNTHASE, CYTOPLASMIC"/>
    <property type="match status" value="1"/>
</dbReference>
<dbReference type="Pfam" id="PF02882">
    <property type="entry name" value="THF_DHG_CYH_C"/>
    <property type="match status" value="1"/>
</dbReference>
<dbReference type="InterPro" id="IPR020867">
    <property type="entry name" value="THF_DH/CycHdrlase_CS"/>
</dbReference>
<dbReference type="InterPro" id="IPR046346">
    <property type="entry name" value="Aminoacid_DH-like_N_sf"/>
</dbReference>
<keyword evidence="3" id="KW-0554">One-carbon metabolism</keyword>
<evidence type="ECO:0000313" key="10">
    <source>
        <dbReference type="EMBL" id="CAI2372804.1"/>
    </source>
</evidence>
<dbReference type="SUPFAM" id="SSF53223">
    <property type="entry name" value="Aminoacid dehydrogenase-like, N-terminal domain"/>
    <property type="match status" value="1"/>
</dbReference>
<evidence type="ECO:0000256" key="7">
    <source>
        <dbReference type="ARBA" id="ARBA00023268"/>
    </source>
</evidence>
<dbReference type="GO" id="GO:0005829">
    <property type="term" value="C:cytosol"/>
    <property type="evidence" value="ECO:0007669"/>
    <property type="project" value="TreeGrafter"/>
</dbReference>
<feature type="domain" description="Tetrahydrofolate dehydrogenase/cyclohydrolase NAD(P)-binding" evidence="9">
    <location>
        <begin position="185"/>
        <end position="333"/>
    </location>
</feature>
<dbReference type="CDD" id="cd01080">
    <property type="entry name" value="NAD_bind_m-THF_DH_Cyclohyd"/>
    <property type="match status" value="1"/>
</dbReference>
<name>A0AAD1XHF9_EUPCR</name>
<organism evidence="10 11">
    <name type="scientific">Euplotes crassus</name>
    <dbReference type="NCBI Taxonomy" id="5936"/>
    <lineage>
        <taxon>Eukaryota</taxon>
        <taxon>Sar</taxon>
        <taxon>Alveolata</taxon>
        <taxon>Ciliophora</taxon>
        <taxon>Intramacronucleata</taxon>
        <taxon>Spirotrichea</taxon>
        <taxon>Hypotrichia</taxon>
        <taxon>Euplotida</taxon>
        <taxon>Euplotidae</taxon>
        <taxon>Moneuplotes</taxon>
    </lineage>
</organism>
<keyword evidence="11" id="KW-1185">Reference proteome</keyword>
<dbReference type="HAMAP" id="MF_01576">
    <property type="entry name" value="THF_DHG_CYH"/>
    <property type="match status" value="1"/>
</dbReference>
<keyword evidence="6" id="KW-0560">Oxidoreductase</keyword>
<evidence type="ECO:0000259" key="8">
    <source>
        <dbReference type="Pfam" id="PF00763"/>
    </source>
</evidence>
<dbReference type="FunFam" id="3.40.50.10860:FF:000005">
    <property type="entry name" value="C-1-tetrahydrofolate synthase, cytoplasmic, putative"/>
    <property type="match status" value="1"/>
</dbReference>
<dbReference type="Gene3D" id="3.40.50.10860">
    <property type="entry name" value="Leucine Dehydrogenase, chain A, domain 1"/>
    <property type="match status" value="1"/>
</dbReference>
<protein>
    <recommendedName>
        <fullName evidence="12">Methenyltetrahydrofolate cyclohydrolase</fullName>
    </recommendedName>
</protein>
<evidence type="ECO:0000256" key="3">
    <source>
        <dbReference type="ARBA" id="ARBA00022563"/>
    </source>
</evidence>
<keyword evidence="4" id="KW-0378">Hydrolase</keyword>
<evidence type="ECO:0000256" key="5">
    <source>
        <dbReference type="ARBA" id="ARBA00022857"/>
    </source>
</evidence>
<dbReference type="FunFam" id="3.40.50.720:FF:000006">
    <property type="entry name" value="Bifunctional protein FolD"/>
    <property type="match status" value="1"/>
</dbReference>
<dbReference type="AlphaFoldDB" id="A0AAD1XHF9"/>
<dbReference type="Proteomes" id="UP001295684">
    <property type="component" value="Unassembled WGS sequence"/>
</dbReference>
<comment type="subunit">
    <text evidence="2">Homodimer.</text>
</comment>
<comment type="caution">
    <text evidence="10">The sequence shown here is derived from an EMBL/GenBank/DDBJ whole genome shotgun (WGS) entry which is preliminary data.</text>
</comment>
<dbReference type="InterPro" id="IPR020630">
    <property type="entry name" value="THF_DH/CycHdrlase_cat_dom"/>
</dbReference>
<accession>A0AAD1XHF9</accession>